<feature type="modified residue" description="Phosphohistidine" evidence="2">
    <location>
        <position position="49"/>
    </location>
</feature>
<reference evidence="4 5" key="1">
    <citation type="submission" date="2020-07" db="EMBL/GenBank/DDBJ databases">
        <title>Exploring microbial biodiversity for novel pathways involved in the catabolism of aromatic compounds derived from lignin.</title>
        <authorList>
            <person name="Elkins J."/>
        </authorList>
    </citation>
    <scope>NUCLEOTIDE SEQUENCE [LARGE SCALE GENOMIC DNA]</scope>
    <source>
        <strain evidence="4 5">H2C3B</strain>
    </source>
</reference>
<proteinExistence type="predicted"/>
<dbReference type="Proteomes" id="UP000572540">
    <property type="component" value="Unassembled WGS sequence"/>
</dbReference>
<sequence length="110" mass="11855">MKTLELTGGDRFSARRLLALIVETNRAAVIQLRASFAAQAWDSVGSAAHRVAGSACMLKCTELIAFLTQLQVAARERDIATISALMQRAIDALERLDMSITAALDSALLH</sequence>
<feature type="domain" description="HPt" evidence="3">
    <location>
        <begin position="10"/>
        <end position="103"/>
    </location>
</feature>
<dbReference type="GO" id="GO:0004672">
    <property type="term" value="F:protein kinase activity"/>
    <property type="evidence" value="ECO:0007669"/>
    <property type="project" value="UniProtKB-ARBA"/>
</dbReference>
<dbReference type="RefSeq" id="WP_179711003.1">
    <property type="nucleotide sequence ID" value="NZ_JACCAU010000001.1"/>
</dbReference>
<protein>
    <submittedName>
        <fullName evidence="4">HPt (Histidine-containing phosphotransfer) domain-containing protein</fullName>
    </submittedName>
</protein>
<accession>A0A7Z0B082</accession>
<organism evidence="4 5">
    <name type="scientific">Paraburkholderia bryophila</name>
    <dbReference type="NCBI Taxonomy" id="420952"/>
    <lineage>
        <taxon>Bacteria</taxon>
        <taxon>Pseudomonadati</taxon>
        <taxon>Pseudomonadota</taxon>
        <taxon>Betaproteobacteria</taxon>
        <taxon>Burkholderiales</taxon>
        <taxon>Burkholderiaceae</taxon>
        <taxon>Paraburkholderia</taxon>
    </lineage>
</organism>
<evidence type="ECO:0000313" key="4">
    <source>
        <dbReference type="EMBL" id="NYH15305.1"/>
    </source>
</evidence>
<evidence type="ECO:0000256" key="2">
    <source>
        <dbReference type="PROSITE-ProRule" id="PRU00110"/>
    </source>
</evidence>
<dbReference type="SUPFAM" id="SSF47226">
    <property type="entry name" value="Histidine-containing phosphotransfer domain, HPT domain"/>
    <property type="match status" value="1"/>
</dbReference>
<comment type="caution">
    <text evidence="4">The sequence shown here is derived from an EMBL/GenBank/DDBJ whole genome shotgun (WGS) entry which is preliminary data.</text>
</comment>
<dbReference type="AlphaFoldDB" id="A0A7Z0B082"/>
<dbReference type="Pfam" id="PF01627">
    <property type="entry name" value="Hpt"/>
    <property type="match status" value="1"/>
</dbReference>
<dbReference type="GO" id="GO:0000160">
    <property type="term" value="P:phosphorelay signal transduction system"/>
    <property type="evidence" value="ECO:0007669"/>
    <property type="project" value="UniProtKB-KW"/>
</dbReference>
<evidence type="ECO:0000256" key="1">
    <source>
        <dbReference type="ARBA" id="ARBA00023012"/>
    </source>
</evidence>
<dbReference type="InterPro" id="IPR036641">
    <property type="entry name" value="HPT_dom_sf"/>
</dbReference>
<keyword evidence="1" id="KW-0902">Two-component regulatory system</keyword>
<evidence type="ECO:0000313" key="5">
    <source>
        <dbReference type="Proteomes" id="UP000572540"/>
    </source>
</evidence>
<evidence type="ECO:0000259" key="3">
    <source>
        <dbReference type="PROSITE" id="PS50894"/>
    </source>
</evidence>
<dbReference type="InterPro" id="IPR008207">
    <property type="entry name" value="Sig_transdc_His_kin_Hpt_dom"/>
</dbReference>
<dbReference type="Gene3D" id="1.20.120.160">
    <property type="entry name" value="HPT domain"/>
    <property type="match status" value="1"/>
</dbReference>
<dbReference type="PROSITE" id="PS50894">
    <property type="entry name" value="HPT"/>
    <property type="match status" value="1"/>
</dbReference>
<dbReference type="EMBL" id="JACCAU010000001">
    <property type="protein sequence ID" value="NYH15305.1"/>
    <property type="molecule type" value="Genomic_DNA"/>
</dbReference>
<name>A0A7Z0B082_9BURK</name>
<gene>
    <name evidence="4" type="ORF">GGD41_002533</name>
</gene>
<keyword evidence="2" id="KW-0597">Phosphoprotein</keyword>